<protein>
    <submittedName>
        <fullName evidence="1">Uncharacterized protein</fullName>
    </submittedName>
</protein>
<evidence type="ECO:0000313" key="1">
    <source>
        <dbReference type="EMBL" id="APZ41716.1"/>
    </source>
</evidence>
<keyword evidence="2" id="KW-1185">Reference proteome</keyword>
<dbReference type="EMBL" id="CP019434">
    <property type="protein sequence ID" value="APZ41716.1"/>
    <property type="molecule type" value="Genomic_DNA"/>
</dbReference>
<evidence type="ECO:0000313" key="2">
    <source>
        <dbReference type="Proteomes" id="UP000243807"/>
    </source>
</evidence>
<sequence length="108" mass="12215">MSDNQIGWRRHRACVDYRVWLLTLPPLSAQRWAQFVNEAVAPDGAAPDATGVMTIRGDWGFAVIPPRGFPELKLNCYKNIEGSREEHIKNHLLEALHRALAGTSDHER</sequence>
<accession>A0A1P8UD59</accession>
<dbReference type="KEGG" id="afy:BW247_00190"/>
<dbReference type="Proteomes" id="UP000243807">
    <property type="component" value="Chromosome"/>
</dbReference>
<organism evidence="1 2">
    <name type="scientific">Acidihalobacter ferrooxydans</name>
    <dbReference type="NCBI Taxonomy" id="1765967"/>
    <lineage>
        <taxon>Bacteria</taxon>
        <taxon>Pseudomonadati</taxon>
        <taxon>Pseudomonadota</taxon>
        <taxon>Gammaproteobacteria</taxon>
        <taxon>Chromatiales</taxon>
        <taxon>Ectothiorhodospiraceae</taxon>
        <taxon>Acidihalobacter</taxon>
    </lineage>
</organism>
<name>A0A1P8UD59_9GAMM</name>
<dbReference type="RefSeq" id="WP_076835048.1">
    <property type="nucleotide sequence ID" value="NZ_CP019434.1"/>
</dbReference>
<dbReference type="STRING" id="1765967.BW247_00190"/>
<gene>
    <name evidence="1" type="ORF">BW247_00190</name>
</gene>
<proteinExistence type="predicted"/>
<dbReference type="AlphaFoldDB" id="A0A1P8UD59"/>
<reference evidence="1 2" key="1">
    <citation type="submission" date="2017-01" db="EMBL/GenBank/DDBJ databases">
        <title>Draft sequence of Acidihalobacter ferrooxidans strain DSM 14175 (strain V8).</title>
        <authorList>
            <person name="Khaleque H.N."/>
            <person name="Ramsay J.P."/>
            <person name="Murphy R.J.T."/>
            <person name="Kaksonen A.H."/>
            <person name="Boxall N.J."/>
            <person name="Watkin E.L.J."/>
        </authorList>
    </citation>
    <scope>NUCLEOTIDE SEQUENCE [LARGE SCALE GENOMIC DNA]</scope>
    <source>
        <strain evidence="1 2">V8</strain>
    </source>
</reference>